<feature type="region of interest" description="Disordered" evidence="1">
    <location>
        <begin position="1"/>
        <end position="44"/>
    </location>
</feature>
<organism evidence="2 3">
    <name type="scientific">Chondromyces apiculatus DSM 436</name>
    <dbReference type="NCBI Taxonomy" id="1192034"/>
    <lineage>
        <taxon>Bacteria</taxon>
        <taxon>Pseudomonadati</taxon>
        <taxon>Myxococcota</taxon>
        <taxon>Polyangia</taxon>
        <taxon>Polyangiales</taxon>
        <taxon>Polyangiaceae</taxon>
        <taxon>Chondromyces</taxon>
    </lineage>
</organism>
<dbReference type="AlphaFoldDB" id="A0A017T4E7"/>
<dbReference type="EMBL" id="ASRX01000038">
    <property type="protein sequence ID" value="EYF04123.1"/>
    <property type="molecule type" value="Genomic_DNA"/>
</dbReference>
<protein>
    <submittedName>
        <fullName evidence="2">Uncharacterized protein</fullName>
    </submittedName>
</protein>
<gene>
    <name evidence="2" type="ORF">CAP_4806</name>
</gene>
<evidence type="ECO:0000313" key="3">
    <source>
        <dbReference type="Proteomes" id="UP000019678"/>
    </source>
</evidence>
<comment type="caution">
    <text evidence="2">The sequence shown here is derived from an EMBL/GenBank/DDBJ whole genome shotgun (WGS) entry which is preliminary data.</text>
</comment>
<evidence type="ECO:0000256" key="1">
    <source>
        <dbReference type="SAM" id="MobiDB-lite"/>
    </source>
</evidence>
<proteinExistence type="predicted"/>
<feature type="compositionally biased region" description="Basic and acidic residues" evidence="1">
    <location>
        <begin position="1"/>
        <end position="10"/>
    </location>
</feature>
<name>A0A017T4E7_9BACT</name>
<reference evidence="2 3" key="1">
    <citation type="submission" date="2013-05" db="EMBL/GenBank/DDBJ databases">
        <title>Genome assembly of Chondromyces apiculatus DSM 436.</title>
        <authorList>
            <person name="Sharma G."/>
            <person name="Khatri I."/>
            <person name="Kaur C."/>
            <person name="Mayilraj S."/>
            <person name="Subramanian S."/>
        </authorList>
    </citation>
    <scope>NUCLEOTIDE SEQUENCE [LARGE SCALE GENOMIC DNA]</scope>
    <source>
        <strain evidence="2 3">DSM 436</strain>
    </source>
</reference>
<dbReference type="Proteomes" id="UP000019678">
    <property type="component" value="Unassembled WGS sequence"/>
</dbReference>
<accession>A0A017T4E7</accession>
<evidence type="ECO:0000313" key="2">
    <source>
        <dbReference type="EMBL" id="EYF04123.1"/>
    </source>
</evidence>
<sequence length="44" mass="4758">MDPESGRDDQPSEADGEAEERRDSLCGVVVSDEIQHVVTPAPHP</sequence>
<keyword evidence="3" id="KW-1185">Reference proteome</keyword>